<comment type="caution">
    <text evidence="4">The sequence shown here is derived from an EMBL/GenBank/DDBJ whole genome shotgun (WGS) entry which is preliminary data.</text>
</comment>
<dbReference type="Pfam" id="PF00080">
    <property type="entry name" value="Sod_Cu"/>
    <property type="match status" value="1"/>
</dbReference>
<sequence>MAILKKINSLFWGCLLILVFLVSCTQPNISEATNALKAQAAVQGTSESQLSGTVTLTQIQTDNILPLVQVQAEISGLPPNTKHGFHIHQKGSCEPDFNAAGGHFDPGPFGDTNPDANHPFHMGDLPNLVADANGKAVLTYTTNRVSISPGPLSLFDQDGSAFIVHVDEDQGTTGVKGGAGGGRLGCGVIKLNA</sequence>
<dbReference type="Proteomes" id="UP000640725">
    <property type="component" value="Unassembled WGS sequence"/>
</dbReference>
<evidence type="ECO:0000259" key="3">
    <source>
        <dbReference type="Pfam" id="PF00080"/>
    </source>
</evidence>
<evidence type="ECO:0000313" key="4">
    <source>
        <dbReference type="EMBL" id="MBE9143184.1"/>
    </source>
</evidence>
<dbReference type="PROSITE" id="PS51257">
    <property type="entry name" value="PROKAR_LIPOPROTEIN"/>
    <property type="match status" value="1"/>
</dbReference>
<dbReference type="PROSITE" id="PS00087">
    <property type="entry name" value="SOD_CU_ZN_1"/>
    <property type="match status" value="1"/>
</dbReference>
<dbReference type="PRINTS" id="PR00068">
    <property type="entry name" value="CUZNDISMTASE"/>
</dbReference>
<accession>A0ABR9U9R1</accession>
<dbReference type="InterPro" id="IPR036423">
    <property type="entry name" value="SOD-like_Cu/Zn_dom_sf"/>
</dbReference>
<dbReference type="Gene3D" id="2.60.40.200">
    <property type="entry name" value="Superoxide dismutase, copper/zinc binding domain"/>
    <property type="match status" value="1"/>
</dbReference>
<reference evidence="4 5" key="1">
    <citation type="submission" date="2020-10" db="EMBL/GenBank/DDBJ databases">
        <authorList>
            <person name="Castelo-Branco R."/>
            <person name="Eusebio N."/>
            <person name="Adriana R."/>
            <person name="Vieira A."/>
            <person name="Brugerolle De Fraissinette N."/>
            <person name="Rezende De Castro R."/>
            <person name="Schneider M.P."/>
            <person name="Vasconcelos V."/>
            <person name="Leao P.N."/>
        </authorList>
    </citation>
    <scope>NUCLEOTIDE SEQUENCE [LARGE SCALE GENOMIC DNA]</scope>
    <source>
        <strain evidence="4 5">LEGE 06226</strain>
    </source>
</reference>
<dbReference type="SUPFAM" id="SSF49329">
    <property type="entry name" value="Cu,Zn superoxide dismutase-like"/>
    <property type="match status" value="1"/>
</dbReference>
<gene>
    <name evidence="4" type="ORF">IQ236_08105</name>
</gene>
<dbReference type="InterPro" id="IPR024134">
    <property type="entry name" value="SOD_Cu/Zn_/chaperone"/>
</dbReference>
<evidence type="ECO:0000256" key="2">
    <source>
        <dbReference type="ARBA" id="ARBA00024900"/>
    </source>
</evidence>
<dbReference type="CDD" id="cd00305">
    <property type="entry name" value="Cu-Zn_Superoxide_Dismutase"/>
    <property type="match status" value="1"/>
</dbReference>
<protein>
    <submittedName>
        <fullName evidence="4">Superoxide dismutase family protein</fullName>
    </submittedName>
</protein>
<evidence type="ECO:0000256" key="1">
    <source>
        <dbReference type="ARBA" id="ARBA00010457"/>
    </source>
</evidence>
<proteinExistence type="inferred from homology"/>
<feature type="domain" description="Superoxide dismutase copper/zinc binding" evidence="3">
    <location>
        <begin position="51"/>
        <end position="189"/>
    </location>
</feature>
<comment type="similarity">
    <text evidence="1">Belongs to the Cu-Zn superoxide dismutase family.</text>
</comment>
<evidence type="ECO:0000313" key="5">
    <source>
        <dbReference type="Proteomes" id="UP000640725"/>
    </source>
</evidence>
<dbReference type="RefSeq" id="WP_193868797.1">
    <property type="nucleotide sequence ID" value="NZ_JADEWU010000013.1"/>
</dbReference>
<comment type="function">
    <text evidence="2">Destroys radicals which are normally produced within the cells and which are toxic to biological systems. May play a role in favoring mycobacterial survival in phagocytes.</text>
</comment>
<dbReference type="PANTHER" id="PTHR10003">
    <property type="entry name" value="SUPEROXIDE DISMUTASE CU-ZN -RELATED"/>
    <property type="match status" value="1"/>
</dbReference>
<organism evidence="4 5">
    <name type="scientific">Planktothrix mougeotii LEGE 06226</name>
    <dbReference type="NCBI Taxonomy" id="1828728"/>
    <lineage>
        <taxon>Bacteria</taxon>
        <taxon>Bacillati</taxon>
        <taxon>Cyanobacteriota</taxon>
        <taxon>Cyanophyceae</taxon>
        <taxon>Oscillatoriophycideae</taxon>
        <taxon>Oscillatoriales</taxon>
        <taxon>Microcoleaceae</taxon>
        <taxon>Planktothrix</taxon>
    </lineage>
</organism>
<dbReference type="InterPro" id="IPR001424">
    <property type="entry name" value="SOD_Cu_Zn_dom"/>
</dbReference>
<dbReference type="InterPro" id="IPR018152">
    <property type="entry name" value="SOD_Cu/Zn_BS"/>
</dbReference>
<keyword evidence="5" id="KW-1185">Reference proteome</keyword>
<dbReference type="EMBL" id="JADEWU010000013">
    <property type="protein sequence ID" value="MBE9143184.1"/>
    <property type="molecule type" value="Genomic_DNA"/>
</dbReference>
<name>A0ABR9U9R1_9CYAN</name>